<sequence length="169" mass="18473">MMQNQLKKAIAVGTVVLMLLAIGGAQTLRAQTGLDLKALVNTRTDELIKLAQDLKLDTSTLATFKQAFNADQIDAAIKSLNSFPAVVTIFAMLGRLKKLEEATVQAGLYKLVDALELFLETIKKQETKICVALYLTEKKEERIVAPFVNEAPKEIGGTVPLKLQGQQCI</sequence>
<proteinExistence type="predicted"/>
<accession>H5SSL1</accession>
<protein>
    <submittedName>
        <fullName evidence="1">Uncharacterized protein</fullName>
    </submittedName>
</protein>
<reference evidence="1" key="1">
    <citation type="journal article" date="2005" name="Environ. Microbiol.">
        <title>Genetic and functional properties of uncultivated thermophilic crenarchaeotes from a subsurface gold mine as revealed by analysis of genome fragments.</title>
        <authorList>
            <person name="Nunoura T."/>
            <person name="Hirayama H."/>
            <person name="Takami H."/>
            <person name="Oida H."/>
            <person name="Nishi S."/>
            <person name="Shimamura S."/>
            <person name="Suzuki Y."/>
            <person name="Inagaki F."/>
            <person name="Takai K."/>
            <person name="Nealson K.H."/>
            <person name="Horikoshi K."/>
        </authorList>
    </citation>
    <scope>NUCLEOTIDE SEQUENCE</scope>
</reference>
<gene>
    <name evidence="1" type="ORF">HGMM_OP3C302</name>
</gene>
<dbReference type="EMBL" id="AP011802">
    <property type="protein sequence ID" value="BAL59147.1"/>
    <property type="molecule type" value="Genomic_DNA"/>
</dbReference>
<organism evidence="1">
    <name type="scientific">Acetithermum autotrophicum</name>
    <dbReference type="NCBI Taxonomy" id="1446466"/>
    <lineage>
        <taxon>Bacteria</taxon>
        <taxon>Candidatus Bipolaricaulota</taxon>
        <taxon>Candidatus Acetithermum</taxon>
    </lineage>
</organism>
<name>H5SSL1_ACEAU</name>
<evidence type="ECO:0000313" key="1">
    <source>
        <dbReference type="EMBL" id="BAL59147.1"/>
    </source>
</evidence>
<reference evidence="1" key="2">
    <citation type="journal article" date="2012" name="PLoS ONE">
        <title>A Deeply Branching Thermophilic Bacterium with an Ancient Acetyl-CoA Pathway Dominates a Subsurface Ecosystem.</title>
        <authorList>
            <person name="Takami H."/>
            <person name="Noguchi H."/>
            <person name="Takaki Y."/>
            <person name="Uchiyama I."/>
            <person name="Toyoda A."/>
            <person name="Nishi S."/>
            <person name="Chee G.-J."/>
            <person name="Arai W."/>
            <person name="Nunoura T."/>
            <person name="Itoh T."/>
            <person name="Hattori M."/>
            <person name="Takai K."/>
        </authorList>
    </citation>
    <scope>NUCLEOTIDE SEQUENCE</scope>
</reference>
<dbReference type="AlphaFoldDB" id="H5SSL1"/>